<dbReference type="InterPro" id="IPR052048">
    <property type="entry name" value="ST_Response_Regulator"/>
</dbReference>
<accession>A0ABZ1C500</accession>
<sequence>MQPTQTLKIAIVDDSMFMRRMVRSAVKECFPAAELLEYGDGQAAIEQLPAESPDLILLDLLMPRLNGQDTLAQLRALGVKSPIIVVTADVQQSVRDRVRELGAQGFIQKPITYEKLKTVLGEVMSS</sequence>
<reference evidence="3 4" key="1">
    <citation type="submission" date="2021-08" db="EMBL/GenBank/DDBJ databases">
        <authorList>
            <person name="Zhang D."/>
            <person name="Zhang A."/>
            <person name="Wang L."/>
        </authorList>
    </citation>
    <scope>NUCLEOTIDE SEQUENCE [LARGE SCALE GENOMIC DNA]</scope>
    <source>
        <strain evidence="3 4">WL0086</strain>
    </source>
</reference>
<gene>
    <name evidence="3" type="ORF">K1X11_017820</name>
</gene>
<keyword evidence="1" id="KW-0597">Phosphoprotein</keyword>
<dbReference type="RefSeq" id="WP_221030511.1">
    <property type="nucleotide sequence ID" value="NZ_CP139781.1"/>
</dbReference>
<dbReference type="EMBL" id="CP139781">
    <property type="protein sequence ID" value="WRQ86674.1"/>
    <property type="molecule type" value="Genomic_DNA"/>
</dbReference>
<evidence type="ECO:0000313" key="3">
    <source>
        <dbReference type="EMBL" id="WRQ86674.1"/>
    </source>
</evidence>
<protein>
    <submittedName>
        <fullName evidence="3">Response regulator</fullName>
    </submittedName>
</protein>
<feature type="modified residue" description="4-aspartylphosphate" evidence="1">
    <location>
        <position position="59"/>
    </location>
</feature>
<keyword evidence="4" id="KW-1185">Reference proteome</keyword>
<dbReference type="PROSITE" id="PS50110">
    <property type="entry name" value="RESPONSE_REGULATORY"/>
    <property type="match status" value="1"/>
</dbReference>
<dbReference type="InterPro" id="IPR001789">
    <property type="entry name" value="Sig_transdc_resp-reg_receiver"/>
</dbReference>
<evidence type="ECO:0000259" key="2">
    <source>
        <dbReference type="PROSITE" id="PS50110"/>
    </source>
</evidence>
<dbReference type="Pfam" id="PF00072">
    <property type="entry name" value="Response_reg"/>
    <property type="match status" value="1"/>
</dbReference>
<reference evidence="3 4" key="2">
    <citation type="submission" date="2023-12" db="EMBL/GenBank/DDBJ databases">
        <title>Description of an unclassified Opitutus bacterium of Verrucomicrobiota.</title>
        <authorList>
            <person name="Zhang D.-F."/>
        </authorList>
    </citation>
    <scope>NUCLEOTIDE SEQUENCE [LARGE SCALE GENOMIC DNA]</scope>
    <source>
        <strain evidence="3 4">WL0086</strain>
    </source>
</reference>
<dbReference type="SMART" id="SM00448">
    <property type="entry name" value="REC"/>
    <property type="match status" value="1"/>
</dbReference>
<feature type="domain" description="Response regulatory" evidence="2">
    <location>
        <begin position="8"/>
        <end position="124"/>
    </location>
</feature>
<organism evidence="3 4">
    <name type="scientific">Actomonas aquatica</name>
    <dbReference type="NCBI Taxonomy" id="2866162"/>
    <lineage>
        <taxon>Bacteria</taxon>
        <taxon>Pseudomonadati</taxon>
        <taxon>Verrucomicrobiota</taxon>
        <taxon>Opitutia</taxon>
        <taxon>Opitutales</taxon>
        <taxon>Opitutaceae</taxon>
        <taxon>Actomonas</taxon>
    </lineage>
</organism>
<dbReference type="SUPFAM" id="SSF52172">
    <property type="entry name" value="CheY-like"/>
    <property type="match status" value="1"/>
</dbReference>
<dbReference type="Gene3D" id="3.40.50.2300">
    <property type="match status" value="1"/>
</dbReference>
<name>A0ABZ1C500_9BACT</name>
<evidence type="ECO:0000256" key="1">
    <source>
        <dbReference type="PROSITE-ProRule" id="PRU00169"/>
    </source>
</evidence>
<dbReference type="InterPro" id="IPR011006">
    <property type="entry name" value="CheY-like_superfamily"/>
</dbReference>
<evidence type="ECO:0000313" key="4">
    <source>
        <dbReference type="Proteomes" id="UP000738431"/>
    </source>
</evidence>
<dbReference type="PANTHER" id="PTHR43228">
    <property type="entry name" value="TWO-COMPONENT RESPONSE REGULATOR"/>
    <property type="match status" value="1"/>
</dbReference>
<dbReference type="PANTHER" id="PTHR43228:SF1">
    <property type="entry name" value="TWO-COMPONENT RESPONSE REGULATOR ARR22"/>
    <property type="match status" value="1"/>
</dbReference>
<dbReference type="Proteomes" id="UP000738431">
    <property type="component" value="Chromosome"/>
</dbReference>
<proteinExistence type="predicted"/>